<dbReference type="InterPro" id="IPR036869">
    <property type="entry name" value="J_dom_sf"/>
</dbReference>
<dbReference type="EMBL" id="NKCL01000837">
    <property type="protein sequence ID" value="RSL49675.1"/>
    <property type="molecule type" value="Genomic_DNA"/>
</dbReference>
<dbReference type="Proteomes" id="UP000287972">
    <property type="component" value="Unassembled WGS sequence"/>
</dbReference>
<evidence type="ECO:0000256" key="2">
    <source>
        <dbReference type="SAM" id="MobiDB-lite"/>
    </source>
</evidence>
<evidence type="ECO:0000256" key="1">
    <source>
        <dbReference type="SAM" id="Coils"/>
    </source>
</evidence>
<evidence type="ECO:0000313" key="4">
    <source>
        <dbReference type="Proteomes" id="UP000287972"/>
    </source>
</evidence>
<comment type="caution">
    <text evidence="3">The sequence shown here is derived from an EMBL/GenBank/DDBJ whole genome shotgun (WGS) entry which is preliminary data.</text>
</comment>
<feature type="compositionally biased region" description="Polar residues" evidence="2">
    <location>
        <begin position="1"/>
        <end position="26"/>
    </location>
</feature>
<keyword evidence="1" id="KW-0175">Coiled coil</keyword>
<feature type="region of interest" description="Disordered" evidence="2">
    <location>
        <begin position="620"/>
        <end position="649"/>
    </location>
</feature>
<dbReference type="SUPFAM" id="SSF46565">
    <property type="entry name" value="Chaperone J-domain"/>
    <property type="match status" value="1"/>
</dbReference>
<accession>A0A428P9I3</accession>
<feature type="coiled-coil region" evidence="1">
    <location>
        <begin position="366"/>
        <end position="412"/>
    </location>
</feature>
<keyword evidence="4" id="KW-1185">Reference proteome</keyword>
<feature type="compositionally biased region" description="Polar residues" evidence="2">
    <location>
        <begin position="632"/>
        <end position="649"/>
    </location>
</feature>
<dbReference type="AlphaFoldDB" id="A0A428P9I3"/>
<feature type="region of interest" description="Disordered" evidence="2">
    <location>
        <begin position="1"/>
        <end position="39"/>
    </location>
</feature>
<gene>
    <name evidence="3" type="ORF">CEP51_015451</name>
</gene>
<proteinExistence type="predicted"/>
<reference evidence="3 4" key="1">
    <citation type="submission" date="2017-06" db="EMBL/GenBank/DDBJ databases">
        <title>Comparative genomic analysis of Ambrosia Fusariam Clade fungi.</title>
        <authorList>
            <person name="Stajich J.E."/>
            <person name="Carrillo J."/>
            <person name="Kijimoto T."/>
            <person name="Eskalen A."/>
            <person name="O'Donnell K."/>
            <person name="Kasson M."/>
        </authorList>
    </citation>
    <scope>NUCLEOTIDE SEQUENCE [LARGE SCALE GENOMIC DNA]</scope>
    <source>
        <strain evidence="3 4">NRRL62606</strain>
    </source>
</reference>
<evidence type="ECO:0008006" key="5">
    <source>
        <dbReference type="Google" id="ProtNLM"/>
    </source>
</evidence>
<evidence type="ECO:0000313" key="3">
    <source>
        <dbReference type="EMBL" id="RSL49675.1"/>
    </source>
</evidence>
<organism evidence="3 4">
    <name type="scientific">Fusarium floridanum</name>
    <dbReference type="NCBI Taxonomy" id="1325733"/>
    <lineage>
        <taxon>Eukaryota</taxon>
        <taxon>Fungi</taxon>
        <taxon>Dikarya</taxon>
        <taxon>Ascomycota</taxon>
        <taxon>Pezizomycotina</taxon>
        <taxon>Sordariomycetes</taxon>
        <taxon>Hypocreomycetidae</taxon>
        <taxon>Hypocreales</taxon>
        <taxon>Nectriaceae</taxon>
        <taxon>Fusarium</taxon>
        <taxon>Fusarium solani species complex</taxon>
    </lineage>
</organism>
<feature type="compositionally biased region" description="Basic and acidic residues" evidence="2">
    <location>
        <begin position="67"/>
        <end position="78"/>
    </location>
</feature>
<dbReference type="Gene3D" id="1.10.287.110">
    <property type="entry name" value="DnaJ domain"/>
    <property type="match status" value="1"/>
</dbReference>
<protein>
    <recommendedName>
        <fullName evidence="5">J domain-containing protein</fullName>
    </recommendedName>
</protein>
<name>A0A428P9I3_9HYPO</name>
<sequence length="711" mass="78119">MPTTPANSQVTSKNITNPNANASQKSFGLATPEATPAVEDGRIAADKERMAAAMRQLLESSSSSTAETKEKVPDAVDSNAKDEIDVEIKRIMRCFDSSYAEILGVNPNSPEKEVVAAWRHLGCMLHPKFVKQPNVEAAFKKLRTAARKMGLDDLDIDEVMYWDGEEQFDASEPDTAMDEDTIPIPPQRVTNVYGEATPLLHRLGQDPSDPVLLGQLYRLNAKITAANRAEDVEENQWTIPGATFFGPHYNEAGQRYEILRNDPANEKVKSDIMKEKTLIDSFIERNHFPKQWTILTPNEYLKRDSDATRSGIKDKAQAAAKASAAAVDAHALAETYLQSIAATKDKLEGLDDTTAARVQEAEQAVIAEVANALAAMEIAKASAEKASLASNMQDATEALEAAEAAYTTAAEATKAARLAMDEALSLVDAAESAANSSQSSIGYPWTTAHTADGSLIVGVRKQGATGTQVCIETQEDDGRVIRRLESASDVGLLEVSRYKNMDGFKNLSEGQSQWSSKDRDDFDQLLWVTKSHTKQKNTAANKKDPNADCCVKFHSKGIQILTTTSLSKVLGRSSAAAEIRRVCERDGIQPPGEAGWVSHYYDPSKVEKDPVRRRALRDSQAIMPSDDHLGRQRQSPGASSQTESRMVQQLQDKVENLENEMKDRVENLENKMKDMKDMAIKMDQNMAKMDQNMVALMGMFKEFMRASATTS</sequence>
<feature type="region of interest" description="Disordered" evidence="2">
    <location>
        <begin position="58"/>
        <end position="78"/>
    </location>
</feature>